<dbReference type="InterPro" id="IPR050834">
    <property type="entry name" value="Glycosyltransf_2"/>
</dbReference>
<proteinExistence type="predicted"/>
<dbReference type="PANTHER" id="PTHR43685">
    <property type="entry name" value="GLYCOSYLTRANSFERASE"/>
    <property type="match status" value="1"/>
</dbReference>
<dbReference type="InterPro" id="IPR029044">
    <property type="entry name" value="Nucleotide-diphossugar_trans"/>
</dbReference>
<dbReference type="Proteomes" id="UP000031620">
    <property type="component" value="Chromosome"/>
</dbReference>
<evidence type="ECO:0000259" key="1">
    <source>
        <dbReference type="Pfam" id="PF00535"/>
    </source>
</evidence>
<protein>
    <submittedName>
        <fullName evidence="2">Glycosyltransferase</fullName>
    </submittedName>
</protein>
<dbReference type="SUPFAM" id="SSF53448">
    <property type="entry name" value="Nucleotide-diphospho-sugar transferases"/>
    <property type="match status" value="1"/>
</dbReference>
<dbReference type="AlphaFoldDB" id="A0A0A1GVE2"/>
<evidence type="ECO:0000313" key="3">
    <source>
        <dbReference type="Proteomes" id="UP000031620"/>
    </source>
</evidence>
<name>A0A0A1GVE2_9LACO</name>
<dbReference type="EMBL" id="AP014680">
    <property type="protein sequence ID" value="BAP84818.1"/>
    <property type="molecule type" value="Genomic_DNA"/>
</dbReference>
<keyword evidence="2" id="KW-0808">Transferase</keyword>
<dbReference type="RefSeq" id="WP_041092324.1">
    <property type="nucleotide sequence ID" value="NZ_AP014680.1"/>
</dbReference>
<dbReference type="STRING" id="1291742.LOOC260_102400"/>
<dbReference type="HOGENOM" id="CLU_025996_0_3_9"/>
<sequence length="251" mass="29205">MKEHPFFSVVLTTHNAQETIGETLRSVLNQSFDDFEIIVVDDNSVDGTVNMIEKELKLTNIGSKVVCLTDNMGVSVARNKGINSSSGYYIAFLDDDDLWCSDKLIIQHNIIIENDVDWVFSNYYVINEEYVQVGKRYREPGYYAFNKFVIDGNPVGLLTVVIKKQILLKYEFKDVQHEDYDLWLEISQHGYCGYLIKDYLAMYMKRSSSASSNKMKSAYWTYLVFRRHNIGNIKSVFLIVRYFINVLSRKR</sequence>
<evidence type="ECO:0000313" key="2">
    <source>
        <dbReference type="EMBL" id="BAP84818.1"/>
    </source>
</evidence>
<feature type="domain" description="Glycosyltransferase 2-like" evidence="1">
    <location>
        <begin position="8"/>
        <end position="149"/>
    </location>
</feature>
<dbReference type="PANTHER" id="PTHR43685:SF2">
    <property type="entry name" value="GLYCOSYLTRANSFERASE 2-LIKE DOMAIN-CONTAINING PROTEIN"/>
    <property type="match status" value="1"/>
</dbReference>
<gene>
    <name evidence="2" type="ORF">LOOC260_102400</name>
</gene>
<dbReference type="Pfam" id="PF00535">
    <property type="entry name" value="Glycos_transf_2"/>
    <property type="match status" value="1"/>
</dbReference>
<dbReference type="InterPro" id="IPR001173">
    <property type="entry name" value="Glyco_trans_2-like"/>
</dbReference>
<organism evidence="2 3">
    <name type="scientific">Paucilactobacillus hokkaidonensis JCM 18461</name>
    <dbReference type="NCBI Taxonomy" id="1291742"/>
    <lineage>
        <taxon>Bacteria</taxon>
        <taxon>Bacillati</taxon>
        <taxon>Bacillota</taxon>
        <taxon>Bacilli</taxon>
        <taxon>Lactobacillales</taxon>
        <taxon>Lactobacillaceae</taxon>
        <taxon>Paucilactobacillus</taxon>
    </lineage>
</organism>
<reference evidence="2 3" key="1">
    <citation type="submission" date="2014-11" db="EMBL/GenBank/DDBJ databases">
        <title>Complete genome sequence and analysis of Lactobacillus hokkaidonensis LOOC260T.</title>
        <authorList>
            <person name="Tanizawa Y."/>
            <person name="Tohno M."/>
            <person name="Kaminuma E."/>
            <person name="Nakamura Y."/>
            <person name="Arita M."/>
        </authorList>
    </citation>
    <scope>NUCLEOTIDE SEQUENCE [LARGE SCALE GENOMIC DNA]</scope>
    <source>
        <strain evidence="2 3">LOOC260</strain>
    </source>
</reference>
<dbReference type="GO" id="GO:0016740">
    <property type="term" value="F:transferase activity"/>
    <property type="evidence" value="ECO:0007669"/>
    <property type="project" value="UniProtKB-KW"/>
</dbReference>
<dbReference type="Gene3D" id="3.90.550.10">
    <property type="entry name" value="Spore Coat Polysaccharide Biosynthesis Protein SpsA, Chain A"/>
    <property type="match status" value="1"/>
</dbReference>
<dbReference type="KEGG" id="lho:LOOC260_102400"/>
<accession>A0A0A1GVE2</accession>